<name>A0A7K1SYU8_9SPHI</name>
<keyword evidence="2" id="KW-1185">Reference proteome</keyword>
<protein>
    <submittedName>
        <fullName evidence="1">Uncharacterized protein</fullName>
    </submittedName>
</protein>
<sequence length="52" mass="5982">MKTKKAKTEKKELPKDFKVNSSLADKYADQPLFKDKVDRANYILKTIGLPKV</sequence>
<accession>A0A7K1SYU8</accession>
<dbReference type="EMBL" id="WPIK01000011">
    <property type="protein sequence ID" value="MVN22485.1"/>
    <property type="molecule type" value="Genomic_DNA"/>
</dbReference>
<proteinExistence type="predicted"/>
<reference evidence="1 2" key="1">
    <citation type="submission" date="2019-12" db="EMBL/GenBank/DDBJ databases">
        <title>Mucilaginibacter sp. HMF7410 genome sequencing and assembly.</title>
        <authorList>
            <person name="Kang H."/>
            <person name="Cha I."/>
            <person name="Kim H."/>
            <person name="Joh K."/>
        </authorList>
    </citation>
    <scope>NUCLEOTIDE SEQUENCE [LARGE SCALE GENOMIC DNA]</scope>
    <source>
        <strain evidence="1 2">HMF7410</strain>
    </source>
</reference>
<gene>
    <name evidence="1" type="ORF">GO621_13175</name>
</gene>
<dbReference type="RefSeq" id="WP_157567777.1">
    <property type="nucleotide sequence ID" value="NZ_WPIK01000011.1"/>
</dbReference>
<evidence type="ECO:0000313" key="1">
    <source>
        <dbReference type="EMBL" id="MVN22485.1"/>
    </source>
</evidence>
<evidence type="ECO:0000313" key="2">
    <source>
        <dbReference type="Proteomes" id="UP000462014"/>
    </source>
</evidence>
<dbReference type="Proteomes" id="UP000462014">
    <property type="component" value="Unassembled WGS sequence"/>
</dbReference>
<comment type="caution">
    <text evidence="1">The sequence shown here is derived from an EMBL/GenBank/DDBJ whole genome shotgun (WGS) entry which is preliminary data.</text>
</comment>
<dbReference type="AlphaFoldDB" id="A0A7K1SYU8"/>
<organism evidence="1 2">
    <name type="scientific">Mucilaginibacter arboris</name>
    <dbReference type="NCBI Taxonomy" id="2682090"/>
    <lineage>
        <taxon>Bacteria</taxon>
        <taxon>Pseudomonadati</taxon>
        <taxon>Bacteroidota</taxon>
        <taxon>Sphingobacteriia</taxon>
        <taxon>Sphingobacteriales</taxon>
        <taxon>Sphingobacteriaceae</taxon>
        <taxon>Mucilaginibacter</taxon>
    </lineage>
</organism>